<feature type="compositionally biased region" description="Polar residues" evidence="1">
    <location>
        <begin position="1"/>
        <end position="22"/>
    </location>
</feature>
<evidence type="ECO:0000313" key="3">
    <source>
        <dbReference type="Proteomes" id="UP000800038"/>
    </source>
</evidence>
<feature type="region of interest" description="Disordered" evidence="1">
    <location>
        <begin position="1"/>
        <end position="115"/>
    </location>
</feature>
<dbReference type="EMBL" id="ML976107">
    <property type="protein sequence ID" value="KAF1938359.1"/>
    <property type="molecule type" value="Genomic_DNA"/>
</dbReference>
<proteinExistence type="predicted"/>
<protein>
    <submittedName>
        <fullName evidence="2">Uncharacterized protein</fullName>
    </submittedName>
</protein>
<evidence type="ECO:0000313" key="2">
    <source>
        <dbReference type="EMBL" id="KAF1938359.1"/>
    </source>
</evidence>
<dbReference type="Proteomes" id="UP000800038">
    <property type="component" value="Unassembled WGS sequence"/>
</dbReference>
<keyword evidence="3" id="KW-1185">Reference proteome</keyword>
<evidence type="ECO:0000256" key="1">
    <source>
        <dbReference type="SAM" id="MobiDB-lite"/>
    </source>
</evidence>
<reference evidence="2" key="1">
    <citation type="journal article" date="2020" name="Stud. Mycol.">
        <title>101 Dothideomycetes genomes: a test case for predicting lifestyles and emergence of pathogens.</title>
        <authorList>
            <person name="Haridas S."/>
            <person name="Albert R."/>
            <person name="Binder M."/>
            <person name="Bloem J."/>
            <person name="Labutti K."/>
            <person name="Salamov A."/>
            <person name="Andreopoulos B."/>
            <person name="Baker S."/>
            <person name="Barry K."/>
            <person name="Bills G."/>
            <person name="Bluhm B."/>
            <person name="Cannon C."/>
            <person name="Castanera R."/>
            <person name="Culley D."/>
            <person name="Daum C."/>
            <person name="Ezra D."/>
            <person name="Gonzalez J."/>
            <person name="Henrissat B."/>
            <person name="Kuo A."/>
            <person name="Liang C."/>
            <person name="Lipzen A."/>
            <person name="Lutzoni F."/>
            <person name="Magnuson J."/>
            <person name="Mondo S."/>
            <person name="Nolan M."/>
            <person name="Ohm R."/>
            <person name="Pangilinan J."/>
            <person name="Park H.-J."/>
            <person name="Ramirez L."/>
            <person name="Alfaro M."/>
            <person name="Sun H."/>
            <person name="Tritt A."/>
            <person name="Yoshinaga Y."/>
            <person name="Zwiers L.-H."/>
            <person name="Turgeon B."/>
            <person name="Goodwin S."/>
            <person name="Spatafora J."/>
            <person name="Crous P."/>
            <person name="Grigoriev I."/>
        </authorList>
    </citation>
    <scope>NUCLEOTIDE SEQUENCE</scope>
    <source>
        <strain evidence="2">CBS 161.51</strain>
    </source>
</reference>
<accession>A0A6A5SG22</accession>
<feature type="compositionally biased region" description="Basic and acidic residues" evidence="1">
    <location>
        <begin position="98"/>
        <end position="115"/>
    </location>
</feature>
<sequence>MPSDAKSATSGEVTPNEPSSNYPEERVESITEQVSAASDDVATPEAEAASALTDVPAPVSSDELPTAASAEVSVRPSSDASPSTADSQTVSGAVPDADATRKQSELQKKIAADRARNGPVSGVYTCYIDSFQALP</sequence>
<dbReference type="AlphaFoldDB" id="A0A6A5SG22"/>
<feature type="compositionally biased region" description="Low complexity" evidence="1">
    <location>
        <begin position="76"/>
        <end position="89"/>
    </location>
</feature>
<gene>
    <name evidence="2" type="ORF">EJ02DRAFT_457925</name>
</gene>
<name>A0A6A5SG22_9PLEO</name>
<organism evidence="2 3">
    <name type="scientific">Clathrospora elynae</name>
    <dbReference type="NCBI Taxonomy" id="706981"/>
    <lineage>
        <taxon>Eukaryota</taxon>
        <taxon>Fungi</taxon>
        <taxon>Dikarya</taxon>
        <taxon>Ascomycota</taxon>
        <taxon>Pezizomycotina</taxon>
        <taxon>Dothideomycetes</taxon>
        <taxon>Pleosporomycetidae</taxon>
        <taxon>Pleosporales</taxon>
        <taxon>Diademaceae</taxon>
        <taxon>Clathrospora</taxon>
    </lineage>
</organism>